<evidence type="ECO:0000256" key="1">
    <source>
        <dbReference type="SAM" id="MobiDB-lite"/>
    </source>
</evidence>
<gene>
    <name evidence="2" type="ORF">MICPUN_57390</name>
</gene>
<dbReference type="AlphaFoldDB" id="C1E2W5"/>
<proteinExistence type="predicted"/>
<evidence type="ECO:0000313" key="2">
    <source>
        <dbReference type="EMBL" id="ACO62416.1"/>
    </source>
</evidence>
<dbReference type="RefSeq" id="XP_002501158.1">
    <property type="nucleotide sequence ID" value="XM_002501112.1"/>
</dbReference>
<sequence>MASLQPPPNFERRPGRGGADGGWDTVRKSLTPPTKEEMEELGPLFVGRWETGPTRQWFACFPVDVDARFNTYAPKGGSDAPYTSDAEVDVTCCWCVGTHVASTSVTSDSGLAYQETAHGPNSFHLMRYKATGHASDASGRRTVTYEGIGQAGDNQRVSAVSTYAFDKFGDASMTWEQTAPSKMTMRFRRVSRYPDERMMSDKFARKKNEPSAAKLGAMTQSRA</sequence>
<dbReference type="KEGG" id="mis:MICPUN_57390"/>
<dbReference type="Proteomes" id="UP000002009">
    <property type="component" value="Chromosome 3"/>
</dbReference>
<feature type="region of interest" description="Disordered" evidence="1">
    <location>
        <begin position="199"/>
        <end position="223"/>
    </location>
</feature>
<dbReference type="EMBL" id="CP001324">
    <property type="protein sequence ID" value="ACO62416.1"/>
    <property type="molecule type" value="Genomic_DNA"/>
</dbReference>
<organism evidence="2 3">
    <name type="scientific">Micromonas commoda (strain RCC299 / NOUM17 / CCMP2709)</name>
    <name type="common">Picoplanktonic green alga</name>
    <dbReference type="NCBI Taxonomy" id="296587"/>
    <lineage>
        <taxon>Eukaryota</taxon>
        <taxon>Viridiplantae</taxon>
        <taxon>Chlorophyta</taxon>
        <taxon>Mamiellophyceae</taxon>
        <taxon>Mamiellales</taxon>
        <taxon>Mamiellaceae</taxon>
        <taxon>Micromonas</taxon>
    </lineage>
</organism>
<accession>C1E2W5</accession>
<reference evidence="2 3" key="1">
    <citation type="journal article" date="2009" name="Science">
        <title>Green evolution and dynamic adaptations revealed by genomes of the marine picoeukaryotes Micromonas.</title>
        <authorList>
            <person name="Worden A.Z."/>
            <person name="Lee J.H."/>
            <person name="Mock T."/>
            <person name="Rouze P."/>
            <person name="Simmons M.P."/>
            <person name="Aerts A.L."/>
            <person name="Allen A.E."/>
            <person name="Cuvelier M.L."/>
            <person name="Derelle E."/>
            <person name="Everett M.V."/>
            <person name="Foulon E."/>
            <person name="Grimwood J."/>
            <person name="Gundlach H."/>
            <person name="Henrissat B."/>
            <person name="Napoli C."/>
            <person name="McDonald S.M."/>
            <person name="Parker M.S."/>
            <person name="Rombauts S."/>
            <person name="Salamov A."/>
            <person name="Von Dassow P."/>
            <person name="Badger J.H."/>
            <person name="Coutinho P.M."/>
            <person name="Demir E."/>
            <person name="Dubchak I."/>
            <person name="Gentemann C."/>
            <person name="Eikrem W."/>
            <person name="Gready J.E."/>
            <person name="John U."/>
            <person name="Lanier W."/>
            <person name="Lindquist E.A."/>
            <person name="Lucas S."/>
            <person name="Mayer K.F."/>
            <person name="Moreau H."/>
            <person name="Not F."/>
            <person name="Otillar R."/>
            <person name="Panaud O."/>
            <person name="Pangilinan J."/>
            <person name="Paulsen I."/>
            <person name="Piegu B."/>
            <person name="Poliakov A."/>
            <person name="Robbens S."/>
            <person name="Schmutz J."/>
            <person name="Toulza E."/>
            <person name="Wyss T."/>
            <person name="Zelensky A."/>
            <person name="Zhou K."/>
            <person name="Armbrust E.V."/>
            <person name="Bhattacharya D."/>
            <person name="Goodenough U.W."/>
            <person name="Van de Peer Y."/>
            <person name="Grigoriev I.V."/>
        </authorList>
    </citation>
    <scope>NUCLEOTIDE SEQUENCE [LARGE SCALE GENOMIC DNA]</scope>
    <source>
        <strain evidence="3">RCC299 / NOUM17</strain>
    </source>
</reference>
<dbReference type="InParanoid" id="C1E2W5"/>
<name>C1E2W5_MICCC</name>
<keyword evidence="3" id="KW-1185">Reference proteome</keyword>
<feature type="compositionally biased region" description="Basic and acidic residues" evidence="1">
    <location>
        <begin position="199"/>
        <end position="209"/>
    </location>
</feature>
<evidence type="ECO:0000313" key="3">
    <source>
        <dbReference type="Proteomes" id="UP000002009"/>
    </source>
</evidence>
<protein>
    <submittedName>
        <fullName evidence="2">Uncharacterized protein</fullName>
    </submittedName>
</protein>
<dbReference type="GeneID" id="8241918"/>
<feature type="region of interest" description="Disordered" evidence="1">
    <location>
        <begin position="1"/>
        <end position="39"/>
    </location>
</feature>